<comment type="caution">
    <text evidence="5">The sequence shown here is derived from an EMBL/GenBank/DDBJ whole genome shotgun (WGS) entry which is preliminary data.</text>
</comment>
<evidence type="ECO:0000256" key="2">
    <source>
        <dbReference type="ARBA" id="ARBA00023125"/>
    </source>
</evidence>
<dbReference type="PRINTS" id="PR00035">
    <property type="entry name" value="HTHGNTR"/>
</dbReference>
<feature type="domain" description="HTH gntR-type" evidence="4">
    <location>
        <begin position="82"/>
        <end position="149"/>
    </location>
</feature>
<dbReference type="GO" id="GO:0003677">
    <property type="term" value="F:DNA binding"/>
    <property type="evidence" value="ECO:0007669"/>
    <property type="project" value="UniProtKB-KW"/>
</dbReference>
<dbReference type="InterPro" id="IPR036390">
    <property type="entry name" value="WH_DNA-bd_sf"/>
</dbReference>
<dbReference type="InterPro" id="IPR011711">
    <property type="entry name" value="GntR_C"/>
</dbReference>
<dbReference type="EMBL" id="JAJOZR010000001">
    <property type="protein sequence ID" value="MCD7107730.1"/>
    <property type="molecule type" value="Genomic_DNA"/>
</dbReference>
<dbReference type="PANTHER" id="PTHR43537:SF51">
    <property type="entry name" value="HTH-TYPE TRANSCRIPTIONAL REGULATOR LGOR-RELATED"/>
    <property type="match status" value="1"/>
</dbReference>
<dbReference type="SMART" id="SM00895">
    <property type="entry name" value="FCD"/>
    <property type="match status" value="1"/>
</dbReference>
<dbReference type="InterPro" id="IPR000524">
    <property type="entry name" value="Tscrpt_reg_HTH_GntR"/>
</dbReference>
<dbReference type="InterPro" id="IPR036388">
    <property type="entry name" value="WH-like_DNA-bd_sf"/>
</dbReference>
<protein>
    <submittedName>
        <fullName evidence="5">GntR family transcriptional regulator</fullName>
    </submittedName>
</protein>
<dbReference type="Pfam" id="PF00392">
    <property type="entry name" value="GntR"/>
    <property type="match status" value="2"/>
</dbReference>
<dbReference type="InterPro" id="IPR008920">
    <property type="entry name" value="TF_FadR/GntR_C"/>
</dbReference>
<keyword evidence="1" id="KW-0805">Transcription regulation</keyword>
<evidence type="ECO:0000313" key="5">
    <source>
        <dbReference type="EMBL" id="MCD7107730.1"/>
    </source>
</evidence>
<dbReference type="Gene3D" id="1.10.10.10">
    <property type="entry name" value="Winged helix-like DNA-binding domain superfamily/Winged helix DNA-binding domain"/>
    <property type="match status" value="2"/>
</dbReference>
<keyword evidence="3" id="KW-0804">Transcription</keyword>
<name>A0A9X1NNB9_9HYPH</name>
<dbReference type="PROSITE" id="PS50949">
    <property type="entry name" value="HTH_GNTR"/>
    <property type="match status" value="1"/>
</dbReference>
<dbReference type="AlphaFoldDB" id="A0A9X1NNB9"/>
<evidence type="ECO:0000256" key="1">
    <source>
        <dbReference type="ARBA" id="ARBA00023015"/>
    </source>
</evidence>
<dbReference type="SUPFAM" id="SSF46785">
    <property type="entry name" value="Winged helix' DNA-binding domain"/>
    <property type="match status" value="2"/>
</dbReference>
<dbReference type="PANTHER" id="PTHR43537">
    <property type="entry name" value="TRANSCRIPTIONAL REGULATOR, GNTR FAMILY"/>
    <property type="match status" value="1"/>
</dbReference>
<reference evidence="5" key="1">
    <citation type="submission" date="2021-12" db="EMBL/GenBank/DDBJ databases">
        <authorList>
            <person name="Li Y."/>
        </authorList>
    </citation>
    <scope>NUCLEOTIDE SEQUENCE</scope>
    <source>
        <strain evidence="5">DKSPLA3</strain>
    </source>
</reference>
<sequence>MKGNAVYKRSYNGCLAMCGSLPLGAEMPSENELSQALAVSRTTIRTVMAGLETAGILRREEGARRLARHPEPDDAFPDMQTVSTSATVERRFLEWILDGHIGPGHLLTAAELARQFGTSTTIIREHLPHFQHFGLIERRPNSAWLFKGVTPAFANEIYEVREMFELRAARSFIELPEESAPWRRMRTIEAEHRALLESVDTDYGRFPDLDERLHRTVHETADNRFIKDFYDIISMLFHYNAQWDAEDEKQRTFTALTEHLAYIEALLRRDVRAIDRACRQHLKTARSNLLRSIDLRMKVPVGPDASPA</sequence>
<gene>
    <name evidence="5" type="ORF">LRX75_01630</name>
</gene>
<evidence type="ECO:0000256" key="3">
    <source>
        <dbReference type="ARBA" id="ARBA00023163"/>
    </source>
</evidence>
<dbReference type="Pfam" id="PF07729">
    <property type="entry name" value="FCD"/>
    <property type="match status" value="1"/>
</dbReference>
<dbReference type="SUPFAM" id="SSF48008">
    <property type="entry name" value="GntR ligand-binding domain-like"/>
    <property type="match status" value="1"/>
</dbReference>
<dbReference type="Proteomes" id="UP001139089">
    <property type="component" value="Unassembled WGS sequence"/>
</dbReference>
<dbReference type="GO" id="GO:0003700">
    <property type="term" value="F:DNA-binding transcription factor activity"/>
    <property type="evidence" value="ECO:0007669"/>
    <property type="project" value="InterPro"/>
</dbReference>
<keyword evidence="6" id="KW-1185">Reference proteome</keyword>
<evidence type="ECO:0000313" key="6">
    <source>
        <dbReference type="Proteomes" id="UP001139089"/>
    </source>
</evidence>
<evidence type="ECO:0000259" key="4">
    <source>
        <dbReference type="PROSITE" id="PS50949"/>
    </source>
</evidence>
<accession>A0A9X1NNB9</accession>
<keyword evidence="2" id="KW-0238">DNA-binding</keyword>
<organism evidence="5 6">
    <name type="scientific">Rhizobium quercicola</name>
    <dbReference type="NCBI Taxonomy" id="2901226"/>
    <lineage>
        <taxon>Bacteria</taxon>
        <taxon>Pseudomonadati</taxon>
        <taxon>Pseudomonadota</taxon>
        <taxon>Alphaproteobacteria</taxon>
        <taxon>Hyphomicrobiales</taxon>
        <taxon>Rhizobiaceae</taxon>
        <taxon>Rhizobium/Agrobacterium group</taxon>
        <taxon>Rhizobium</taxon>
    </lineage>
</organism>
<dbReference type="SMART" id="SM00345">
    <property type="entry name" value="HTH_GNTR"/>
    <property type="match status" value="2"/>
</dbReference>
<dbReference type="Gene3D" id="1.20.120.530">
    <property type="entry name" value="GntR ligand-binding domain-like"/>
    <property type="match status" value="1"/>
</dbReference>
<proteinExistence type="predicted"/>